<sequence>MSSGALEDSVPPRPVAAAETDDGDRFAAHLARSLAPLRVRPLGDGTFHSSVRSAAAGEVQVSVVSGSPCVLTRGPELIDPGDPAFLAVALLREGRAGVTQDGRHCLLGPGDLVNHVTSRPYEVTFWEPYEAVVVTVPVAALGSHADALSGRTAVAVGTDCGPRDVVGVLFEGLAAKVDACTLGAASRSKEYLADAIVSLVIAELVDIAPQSAGDDLADRVLAHCLASLSDPGLTVESVARAHGVSVRYLHKVLAPTGSTLSAWIRRQRLERVCRDLVDESLHGRTAAAIAARWGVTDTEHLSRALKAEFGMTAGEIRRSGRWERGGPRPLHA</sequence>
<dbReference type="RefSeq" id="WP_166660159.1">
    <property type="nucleotide sequence ID" value="NZ_BAABHR010000059.1"/>
</dbReference>
<evidence type="ECO:0000256" key="1">
    <source>
        <dbReference type="ARBA" id="ARBA00023015"/>
    </source>
</evidence>
<dbReference type="PANTHER" id="PTHR46796:SF6">
    <property type="entry name" value="ARAC SUBFAMILY"/>
    <property type="match status" value="1"/>
</dbReference>
<keyword evidence="2" id="KW-0238">DNA-binding</keyword>
<feature type="domain" description="HTH araC/xylS-type" evidence="4">
    <location>
        <begin position="218"/>
        <end position="319"/>
    </location>
</feature>
<gene>
    <name evidence="5" type="ORF">EV188_11447</name>
</gene>
<protein>
    <submittedName>
        <fullName evidence="5">AraC family transcriptional regulator</fullName>
    </submittedName>
</protein>
<dbReference type="PANTHER" id="PTHR46796">
    <property type="entry name" value="HTH-TYPE TRANSCRIPTIONAL ACTIVATOR RHAS-RELATED"/>
    <property type="match status" value="1"/>
</dbReference>
<keyword evidence="3" id="KW-0804">Transcription</keyword>
<evidence type="ECO:0000256" key="3">
    <source>
        <dbReference type="ARBA" id="ARBA00023163"/>
    </source>
</evidence>
<dbReference type="PROSITE" id="PS01124">
    <property type="entry name" value="HTH_ARAC_FAMILY_2"/>
    <property type="match status" value="1"/>
</dbReference>
<keyword evidence="6" id="KW-1185">Reference proteome</keyword>
<dbReference type="SMART" id="SM00342">
    <property type="entry name" value="HTH_ARAC"/>
    <property type="match status" value="1"/>
</dbReference>
<evidence type="ECO:0000313" key="6">
    <source>
        <dbReference type="Proteomes" id="UP000295705"/>
    </source>
</evidence>
<evidence type="ECO:0000259" key="4">
    <source>
        <dbReference type="PROSITE" id="PS01124"/>
    </source>
</evidence>
<evidence type="ECO:0000313" key="5">
    <source>
        <dbReference type="EMBL" id="TDQ46959.1"/>
    </source>
</evidence>
<comment type="caution">
    <text evidence="5">The sequence shown here is derived from an EMBL/GenBank/DDBJ whole genome shotgun (WGS) entry which is preliminary data.</text>
</comment>
<dbReference type="InterPro" id="IPR035418">
    <property type="entry name" value="AraC-bd_2"/>
</dbReference>
<dbReference type="AlphaFoldDB" id="A0A4R6UMZ1"/>
<dbReference type="GO" id="GO:0043565">
    <property type="term" value="F:sequence-specific DNA binding"/>
    <property type="evidence" value="ECO:0007669"/>
    <property type="project" value="InterPro"/>
</dbReference>
<keyword evidence="1" id="KW-0805">Transcription regulation</keyword>
<name>A0A4R6UMZ1_9PSEU</name>
<reference evidence="5 6" key="1">
    <citation type="submission" date="2019-03" db="EMBL/GenBank/DDBJ databases">
        <title>Genomic Encyclopedia of Type Strains, Phase IV (KMG-IV): sequencing the most valuable type-strain genomes for metagenomic binning, comparative biology and taxonomic classification.</title>
        <authorList>
            <person name="Goeker M."/>
        </authorList>
    </citation>
    <scope>NUCLEOTIDE SEQUENCE [LARGE SCALE GENOMIC DNA]</scope>
    <source>
        <strain evidence="5 6">DSM 45775</strain>
    </source>
</reference>
<dbReference type="Pfam" id="PF12833">
    <property type="entry name" value="HTH_18"/>
    <property type="match status" value="1"/>
</dbReference>
<dbReference type="EMBL" id="SNYO01000014">
    <property type="protein sequence ID" value="TDQ46959.1"/>
    <property type="molecule type" value="Genomic_DNA"/>
</dbReference>
<dbReference type="Gene3D" id="1.10.10.60">
    <property type="entry name" value="Homeodomain-like"/>
    <property type="match status" value="1"/>
</dbReference>
<dbReference type="Pfam" id="PF14525">
    <property type="entry name" value="AraC_binding_2"/>
    <property type="match status" value="1"/>
</dbReference>
<organism evidence="5 6">
    <name type="scientific">Actinomycetospora succinea</name>
    <dbReference type="NCBI Taxonomy" id="663603"/>
    <lineage>
        <taxon>Bacteria</taxon>
        <taxon>Bacillati</taxon>
        <taxon>Actinomycetota</taxon>
        <taxon>Actinomycetes</taxon>
        <taxon>Pseudonocardiales</taxon>
        <taxon>Pseudonocardiaceae</taxon>
        <taxon>Actinomycetospora</taxon>
    </lineage>
</organism>
<accession>A0A4R6UMZ1</accession>
<dbReference type="Proteomes" id="UP000295705">
    <property type="component" value="Unassembled WGS sequence"/>
</dbReference>
<dbReference type="GO" id="GO:0003700">
    <property type="term" value="F:DNA-binding transcription factor activity"/>
    <property type="evidence" value="ECO:0007669"/>
    <property type="project" value="InterPro"/>
</dbReference>
<dbReference type="InterPro" id="IPR018060">
    <property type="entry name" value="HTH_AraC"/>
</dbReference>
<dbReference type="InterPro" id="IPR050204">
    <property type="entry name" value="AraC_XylS_family_regulators"/>
</dbReference>
<evidence type="ECO:0000256" key="2">
    <source>
        <dbReference type="ARBA" id="ARBA00023125"/>
    </source>
</evidence>
<proteinExistence type="predicted"/>